<dbReference type="InterPro" id="IPR003660">
    <property type="entry name" value="HAMP_dom"/>
</dbReference>
<evidence type="ECO:0000256" key="2">
    <source>
        <dbReference type="ARBA" id="ARBA00022692"/>
    </source>
</evidence>
<dbReference type="InterPro" id="IPR004090">
    <property type="entry name" value="Chemotax_Me-accpt_rcpt"/>
</dbReference>
<evidence type="ECO:0000256" key="3">
    <source>
        <dbReference type="ARBA" id="ARBA00022989"/>
    </source>
</evidence>
<dbReference type="InterPro" id="IPR024478">
    <property type="entry name" value="HlyB_4HB_MCP"/>
</dbReference>
<protein>
    <submittedName>
        <fullName evidence="11">Methyl-accepting chemotaxis protein</fullName>
    </submittedName>
</protein>
<feature type="domain" description="Methyl-accepting transducer" evidence="9">
    <location>
        <begin position="281"/>
        <end position="517"/>
    </location>
</feature>
<name>A0ABY0FEU7_9NEIS</name>
<keyword evidence="2 8" id="KW-0812">Transmembrane</keyword>
<dbReference type="EMBL" id="REGR01000002">
    <property type="protein sequence ID" value="RXZ44765.1"/>
    <property type="molecule type" value="Genomic_DNA"/>
</dbReference>
<dbReference type="Gene3D" id="1.10.287.950">
    <property type="entry name" value="Methyl-accepting chemotaxis protein"/>
    <property type="match status" value="1"/>
</dbReference>
<gene>
    <name evidence="11" type="ORF">EBB06_02385</name>
</gene>
<reference evidence="11 12" key="1">
    <citation type="submission" date="2018-10" db="EMBL/GenBank/DDBJ databases">
        <title>Draft genome of Fastidiocella sp. strain 375T, a bacterium isolated from a karstic cave dripping water.</title>
        <authorList>
            <person name="Coelho C."/>
            <person name="Verissimo A."/>
            <person name="Tiago I."/>
        </authorList>
    </citation>
    <scope>NUCLEOTIDE SEQUENCE [LARGE SCALE GENOMIC DNA]</scope>
    <source>
        <strain evidence="11 12">CAVE-375</strain>
    </source>
</reference>
<dbReference type="PROSITE" id="PS50885">
    <property type="entry name" value="HAMP"/>
    <property type="match status" value="1"/>
</dbReference>
<evidence type="ECO:0000259" key="10">
    <source>
        <dbReference type="PROSITE" id="PS50885"/>
    </source>
</evidence>
<dbReference type="Pfam" id="PF00672">
    <property type="entry name" value="HAMP"/>
    <property type="match status" value="1"/>
</dbReference>
<feature type="domain" description="HAMP" evidence="10">
    <location>
        <begin position="223"/>
        <end position="276"/>
    </location>
</feature>
<feature type="transmembrane region" description="Helical" evidence="8">
    <location>
        <begin position="202"/>
        <end position="222"/>
    </location>
</feature>
<keyword evidence="5 7" id="KW-0807">Transducer</keyword>
<dbReference type="CDD" id="cd06225">
    <property type="entry name" value="HAMP"/>
    <property type="match status" value="1"/>
</dbReference>
<keyword evidence="3 8" id="KW-1133">Transmembrane helix</keyword>
<comment type="similarity">
    <text evidence="6">Belongs to the methyl-accepting chemotaxis (MCP) protein family.</text>
</comment>
<evidence type="ECO:0000313" key="12">
    <source>
        <dbReference type="Proteomes" id="UP000290682"/>
    </source>
</evidence>
<dbReference type="Pfam" id="PF12729">
    <property type="entry name" value="4HB_MCP_1"/>
    <property type="match status" value="1"/>
</dbReference>
<evidence type="ECO:0000256" key="1">
    <source>
        <dbReference type="ARBA" id="ARBA00004141"/>
    </source>
</evidence>
<dbReference type="PROSITE" id="PS50111">
    <property type="entry name" value="CHEMOTAXIS_TRANSDUC_2"/>
    <property type="match status" value="1"/>
</dbReference>
<dbReference type="RefSeq" id="WP_129211188.1">
    <property type="nucleotide sequence ID" value="NZ_REGR01000002.1"/>
</dbReference>
<dbReference type="SMART" id="SM00304">
    <property type="entry name" value="HAMP"/>
    <property type="match status" value="1"/>
</dbReference>
<dbReference type="CDD" id="cd11386">
    <property type="entry name" value="MCP_signal"/>
    <property type="match status" value="1"/>
</dbReference>
<evidence type="ECO:0000256" key="8">
    <source>
        <dbReference type="SAM" id="Phobius"/>
    </source>
</evidence>
<dbReference type="SMART" id="SM00283">
    <property type="entry name" value="MA"/>
    <property type="match status" value="1"/>
</dbReference>
<evidence type="ECO:0000256" key="6">
    <source>
        <dbReference type="ARBA" id="ARBA00029447"/>
    </source>
</evidence>
<comment type="subcellular location">
    <subcellularLocation>
        <location evidence="1">Membrane</location>
        <topology evidence="1">Multi-pass membrane protein</topology>
    </subcellularLocation>
</comment>
<evidence type="ECO:0000313" key="11">
    <source>
        <dbReference type="EMBL" id="RXZ44765.1"/>
    </source>
</evidence>
<sequence>MTIRLRLILLIVCAVLALAMVAGVGYRGIVAEEEAIHEIGDVRLPSVLHLLDARSNFNRVRVWNLEVAIKENDYSPGARQFFDERLKNKLTSRGYFEGAIKAYSALPMSDDEGQLWDAYTPRAEAWLAADKGLDRIISRLSRAATPEEQQALFREFYALYEKQATAAESMDAALWNLVTLNQKIAETAVKDGLETSGESKRLAFGVIALAVVALIAIGLWVYRAVLGPLLATRDTVRHIAEHNDFTLRIPPAGRDEVGQMVEGLNGLIDRLQTSFRQIQASMAEVRGAVSALSAASQQVAAGSAQQSQSTAEMAASVEEVTVSIGHVASNADAAMSISGQAGGESQEGGLIIGKTVSGMVGIAGTVSTAAKVIEQLGEESQHISSVVQVIRDIADQTNLLALNAAIEAARAGEQGRGFAVVADEVRKLAERTAQSTGDIGLMVGKIQSAALSAVKEMQDVVSQVDGGRALADEAGFRIASIRERTDEVARAVTEITHALKEQGQASQQIARHVEAISQMAEENHAASDETANNARRLDELSGSVSDTLARFKV</sequence>
<keyword evidence="12" id="KW-1185">Reference proteome</keyword>
<comment type="caution">
    <text evidence="11">The sequence shown here is derived from an EMBL/GenBank/DDBJ whole genome shotgun (WGS) entry which is preliminary data.</text>
</comment>
<dbReference type="PANTHER" id="PTHR32089:SF119">
    <property type="entry name" value="METHYL-ACCEPTING CHEMOTAXIS PROTEIN CTPL"/>
    <property type="match status" value="1"/>
</dbReference>
<dbReference type="Proteomes" id="UP000290682">
    <property type="component" value="Unassembled WGS sequence"/>
</dbReference>
<evidence type="ECO:0000256" key="4">
    <source>
        <dbReference type="ARBA" id="ARBA00023136"/>
    </source>
</evidence>
<keyword evidence="4 8" id="KW-0472">Membrane</keyword>
<evidence type="ECO:0000259" key="9">
    <source>
        <dbReference type="PROSITE" id="PS50111"/>
    </source>
</evidence>
<dbReference type="InterPro" id="IPR004089">
    <property type="entry name" value="MCPsignal_dom"/>
</dbReference>
<dbReference type="SUPFAM" id="SSF58104">
    <property type="entry name" value="Methyl-accepting chemotaxis protein (MCP) signaling domain"/>
    <property type="match status" value="1"/>
</dbReference>
<dbReference type="Pfam" id="PF00015">
    <property type="entry name" value="MCPsignal"/>
    <property type="match status" value="1"/>
</dbReference>
<evidence type="ECO:0000256" key="5">
    <source>
        <dbReference type="ARBA" id="ARBA00023224"/>
    </source>
</evidence>
<dbReference type="PANTHER" id="PTHR32089">
    <property type="entry name" value="METHYL-ACCEPTING CHEMOTAXIS PROTEIN MCPB"/>
    <property type="match status" value="1"/>
</dbReference>
<dbReference type="PRINTS" id="PR00260">
    <property type="entry name" value="CHEMTRNSDUCR"/>
</dbReference>
<accession>A0ABY0FEU7</accession>
<proteinExistence type="inferred from homology"/>
<evidence type="ECO:0000256" key="7">
    <source>
        <dbReference type="PROSITE-ProRule" id="PRU00284"/>
    </source>
</evidence>
<organism evidence="11 12">
    <name type="scientific">Crenobacter cavernae</name>
    <dbReference type="NCBI Taxonomy" id="2290923"/>
    <lineage>
        <taxon>Bacteria</taxon>
        <taxon>Pseudomonadati</taxon>
        <taxon>Pseudomonadota</taxon>
        <taxon>Betaproteobacteria</taxon>
        <taxon>Neisseriales</taxon>
        <taxon>Neisseriaceae</taxon>
        <taxon>Crenobacter</taxon>
    </lineage>
</organism>